<gene>
    <name evidence="3 4" type="primary">fdhD</name>
    <name evidence="4" type="ORF">TPL01_33260</name>
</gene>
<dbReference type="InterPro" id="IPR016193">
    <property type="entry name" value="Cytidine_deaminase-like"/>
</dbReference>
<comment type="similarity">
    <text evidence="3">Belongs to the FdhD family.</text>
</comment>
<dbReference type="NCBIfam" id="TIGR00129">
    <property type="entry name" value="fdhD_narQ"/>
    <property type="match status" value="1"/>
</dbReference>
<keyword evidence="5" id="KW-1185">Reference proteome</keyword>
<name>A0A512LCG5_9PROT</name>
<dbReference type="Gene3D" id="3.40.140.10">
    <property type="entry name" value="Cytidine Deaminase, domain 2"/>
    <property type="match status" value="1"/>
</dbReference>
<dbReference type="GO" id="GO:0016783">
    <property type="term" value="F:sulfurtransferase activity"/>
    <property type="evidence" value="ECO:0007669"/>
    <property type="project" value="InterPro"/>
</dbReference>
<evidence type="ECO:0000313" key="5">
    <source>
        <dbReference type="Proteomes" id="UP000321337"/>
    </source>
</evidence>
<dbReference type="HAMAP" id="MF_00187">
    <property type="entry name" value="FdhD"/>
    <property type="match status" value="1"/>
</dbReference>
<feature type="active site" description="Cysteine persulfide intermediate" evidence="3">
    <location>
        <position position="117"/>
    </location>
</feature>
<dbReference type="Pfam" id="PF02634">
    <property type="entry name" value="FdhD-NarQ"/>
    <property type="match status" value="1"/>
</dbReference>
<dbReference type="OrthoDB" id="3197277at2"/>
<protein>
    <recommendedName>
        <fullName evidence="3">Sulfur carrier protein FdhD</fullName>
    </recommendedName>
</protein>
<reference evidence="4 5" key="1">
    <citation type="submission" date="2019-07" db="EMBL/GenBank/DDBJ databases">
        <title>Whole genome shotgun sequence of Thiobacillus plumbophilus NBRC 107929.</title>
        <authorList>
            <person name="Hosoyama A."/>
            <person name="Uohara A."/>
            <person name="Ohji S."/>
            <person name="Ichikawa N."/>
        </authorList>
    </citation>
    <scope>NUCLEOTIDE SEQUENCE [LARGE SCALE GENOMIC DNA]</scope>
    <source>
        <strain evidence="4 5">NBRC 107929</strain>
    </source>
</reference>
<dbReference type="Proteomes" id="UP000321337">
    <property type="component" value="Unassembled WGS sequence"/>
</dbReference>
<comment type="caution">
    <text evidence="4">The sequence shown here is derived from an EMBL/GenBank/DDBJ whole genome shotgun (WGS) entry which is preliminary data.</text>
</comment>
<evidence type="ECO:0000256" key="1">
    <source>
        <dbReference type="ARBA" id="ARBA00022490"/>
    </source>
</evidence>
<keyword evidence="1 3" id="KW-0963">Cytoplasm</keyword>
<dbReference type="RefSeq" id="WP_147075119.1">
    <property type="nucleotide sequence ID" value="NZ_AP021884.1"/>
</dbReference>
<dbReference type="SUPFAM" id="SSF53927">
    <property type="entry name" value="Cytidine deaminase-like"/>
    <property type="match status" value="1"/>
</dbReference>
<dbReference type="GO" id="GO:0005737">
    <property type="term" value="C:cytoplasm"/>
    <property type="evidence" value="ECO:0007669"/>
    <property type="project" value="UniProtKB-SubCell"/>
</dbReference>
<comment type="function">
    <text evidence="3">Required for formate dehydrogenase (FDH) activity. Acts as a sulfur carrier protein that transfers sulfur from IscS to the molybdenum cofactor prior to its insertion into FDH.</text>
</comment>
<keyword evidence="4" id="KW-0808">Transferase</keyword>
<feature type="binding site" evidence="3">
    <location>
        <begin position="256"/>
        <end position="261"/>
    </location>
    <ligand>
        <name>Mo-bis(molybdopterin guanine dinucleotide)</name>
        <dbReference type="ChEBI" id="CHEBI:60539"/>
    </ligand>
</feature>
<proteinExistence type="inferred from homology"/>
<dbReference type="EMBL" id="BKAD01000056">
    <property type="protein sequence ID" value="GEP32188.1"/>
    <property type="molecule type" value="Genomic_DNA"/>
</dbReference>
<dbReference type="GO" id="GO:0097163">
    <property type="term" value="F:sulfur carrier activity"/>
    <property type="evidence" value="ECO:0007669"/>
    <property type="project" value="UniProtKB-UniRule"/>
</dbReference>
<dbReference type="PIRSF" id="PIRSF015626">
    <property type="entry name" value="FdhD"/>
    <property type="match status" value="1"/>
</dbReference>
<dbReference type="AlphaFoldDB" id="A0A512LCG5"/>
<organism evidence="4 5">
    <name type="scientific">Sulfuriferula plumbiphila</name>
    <dbReference type="NCBI Taxonomy" id="171865"/>
    <lineage>
        <taxon>Bacteria</taxon>
        <taxon>Pseudomonadati</taxon>
        <taxon>Pseudomonadota</taxon>
        <taxon>Betaproteobacteria</taxon>
        <taxon>Nitrosomonadales</taxon>
        <taxon>Sulfuricellaceae</taxon>
        <taxon>Sulfuriferula</taxon>
    </lineage>
</organism>
<sequence length="273" mass="29257">MRPCDLPEPALTLPAAMLEVVVRESGSERIDTVPEEVPVALSYNGISHAVMLTSPADLEDFGLGFSLSEGILTQPSELYDLELEVSEHGVVVQMRVSEERFVGLKARRRTLSGRTGCGLCGIESLDQVARPLAPLAAGQPMPAASMHNALRQLQLNQPLRASTGGVHAAAWADRAGNLLAVREDVGRHNALDKLIGAMIHMDADPRQGFALVTSRASFEMVQKAASVGIPLLAAVSAPTGYAIRLARETGLTLAGFVRSDRHILYAHPERITE</sequence>
<dbReference type="InterPro" id="IPR003786">
    <property type="entry name" value="FdhD"/>
</dbReference>
<evidence type="ECO:0000256" key="3">
    <source>
        <dbReference type="HAMAP-Rule" id="MF_00187"/>
    </source>
</evidence>
<dbReference type="PANTHER" id="PTHR30592:SF1">
    <property type="entry name" value="SULFUR CARRIER PROTEIN FDHD"/>
    <property type="match status" value="1"/>
</dbReference>
<evidence type="ECO:0000313" key="4">
    <source>
        <dbReference type="EMBL" id="GEP32188.1"/>
    </source>
</evidence>
<dbReference type="Gene3D" id="3.10.20.10">
    <property type="match status" value="1"/>
</dbReference>
<evidence type="ECO:0000256" key="2">
    <source>
        <dbReference type="ARBA" id="ARBA00023150"/>
    </source>
</evidence>
<keyword evidence="2 3" id="KW-0501">Molybdenum cofactor biosynthesis</keyword>
<dbReference type="PANTHER" id="PTHR30592">
    <property type="entry name" value="FORMATE DEHYDROGENASE"/>
    <property type="match status" value="1"/>
</dbReference>
<comment type="subcellular location">
    <subcellularLocation>
        <location evidence="3">Cytoplasm</location>
    </subcellularLocation>
</comment>
<dbReference type="GO" id="GO:0006777">
    <property type="term" value="P:Mo-molybdopterin cofactor biosynthetic process"/>
    <property type="evidence" value="ECO:0007669"/>
    <property type="project" value="UniProtKB-UniRule"/>
</dbReference>
<accession>A0A512LCG5</accession>